<dbReference type="STRING" id="45070.Lnau_1616"/>
<dbReference type="OrthoDB" id="9889979at2"/>
<comment type="caution">
    <text evidence="1">The sequence shown here is derived from an EMBL/GenBank/DDBJ whole genome shotgun (WGS) entry which is preliminary data.</text>
</comment>
<gene>
    <name evidence="1" type="ORF">Lnau_1616</name>
</gene>
<dbReference type="RefSeq" id="WP_058504610.1">
    <property type="nucleotide sequence ID" value="NZ_CAAAIF010000006.1"/>
</dbReference>
<dbReference type="Proteomes" id="UP000054725">
    <property type="component" value="Unassembled WGS sequence"/>
</dbReference>
<accession>A0A0W0WWD8</accession>
<dbReference type="PATRIC" id="fig|45070.6.peg.1693"/>
<protein>
    <recommendedName>
        <fullName evidence="3">Calcineurin-like phosphoesterase domain-containing protein</fullName>
    </recommendedName>
</protein>
<sequence>MFIAKKTTENEIKQGVIDRCIELTTDDESIDLFITGCSGDGSEGQTQVAKAMAAKVQPDGNSLLLLTGDTVYPSIKLDTRSADIAKYYTPYSNLGMAHSFAAIGNHECGAITPLPGHGAAYGNQELILKRRDHAANIINAHVNCSPYYRISCKKSDEEVPFLEIIVIDSTTLHFDKAQRQWLKWVVQNSKAKNTLLVSHHAIGETLGKRNLTTNENHLYGSYQRPDKSSFIGNHHQVLEKVFCDLGIMKKLKRWTSAVAHDHFLAYVDKHPKYGNVIYSGGGSTQERTTPLFNLIGQQFPALNIQNQQAENQKGKTGGFAKMELREGKPHALSIISADNTELYHQLYQDSVQQEVIDIDKMKKDLTIILGHYLQTGIVRYLLNPLFRLLSFNTLGHKHNERTESLIAAINHSELNDIEALREVIDDQIKLVEAAMLSQSKSDSLTELSSQERIQEKYSTPLKNATRGGYYTQLLAAQAYVYKFNMISPQPTRQLHPAELN</sequence>
<organism evidence="1 2">
    <name type="scientific">Legionella nautarum</name>
    <dbReference type="NCBI Taxonomy" id="45070"/>
    <lineage>
        <taxon>Bacteria</taxon>
        <taxon>Pseudomonadati</taxon>
        <taxon>Pseudomonadota</taxon>
        <taxon>Gammaproteobacteria</taxon>
        <taxon>Legionellales</taxon>
        <taxon>Legionellaceae</taxon>
        <taxon>Legionella</taxon>
    </lineage>
</organism>
<dbReference type="SUPFAM" id="SSF56300">
    <property type="entry name" value="Metallo-dependent phosphatases"/>
    <property type="match status" value="1"/>
</dbReference>
<dbReference type="Gene3D" id="3.60.21.10">
    <property type="match status" value="1"/>
</dbReference>
<name>A0A0W0WWD8_9GAMM</name>
<evidence type="ECO:0008006" key="3">
    <source>
        <dbReference type="Google" id="ProtNLM"/>
    </source>
</evidence>
<reference evidence="1 2" key="1">
    <citation type="submission" date="2015-11" db="EMBL/GenBank/DDBJ databases">
        <title>Genomic analysis of 38 Legionella species identifies large and diverse effector repertoires.</title>
        <authorList>
            <person name="Burstein D."/>
            <person name="Amaro F."/>
            <person name="Zusman T."/>
            <person name="Lifshitz Z."/>
            <person name="Cohen O."/>
            <person name="Gilbert J.A."/>
            <person name="Pupko T."/>
            <person name="Shuman H.A."/>
            <person name="Segal G."/>
        </authorList>
    </citation>
    <scope>NUCLEOTIDE SEQUENCE [LARGE SCALE GENOMIC DNA]</scope>
    <source>
        <strain evidence="1 2">ATCC 49506</strain>
    </source>
</reference>
<evidence type="ECO:0000313" key="2">
    <source>
        <dbReference type="Proteomes" id="UP000054725"/>
    </source>
</evidence>
<evidence type="ECO:0000313" key="1">
    <source>
        <dbReference type="EMBL" id="KTD36632.1"/>
    </source>
</evidence>
<dbReference type="EMBL" id="LNYO01000013">
    <property type="protein sequence ID" value="KTD36632.1"/>
    <property type="molecule type" value="Genomic_DNA"/>
</dbReference>
<proteinExistence type="predicted"/>
<keyword evidence="2" id="KW-1185">Reference proteome</keyword>
<dbReference type="InterPro" id="IPR029052">
    <property type="entry name" value="Metallo-depent_PP-like"/>
</dbReference>
<dbReference type="AlphaFoldDB" id="A0A0W0WWD8"/>